<sequence length="427" mass="47174">MIFFSANRRGSFPLPRSLAQSALTNQLTKSGLTASNFIAETPTPTKILYPKQITKEQQEFVDGFNKALEEIQSRNQFNAKALEEIQSRNQFNASNLSSPTNSGLLIPLLAALTPTITNQTNLSSVQNTSSITNALIAALTPTLTPSQTQTSEQILAAFASLTNTPTGVSPTTTLPKTEIVNPIISVPNSVNSLPPTSVPTTTVTSNLMDNMFSTHPDLNNFMNHFNQNVLPPHSQPLSVHNGIYHQQQNIQLQTQVPLNVKVEPGANNNYNGICQPPPQMCSASTSHPGSNYSMPHSIGSNDTSHPGSNYSMPHSIGSNDEFRMDMTEQERRKLERKRARNRMAASKCRQRKIERIQQLETEVQQERQRYANLQQSISSLEKTITMLQNELSRHKNSGCSLEKTTLHLMSHINNLVNSNVNMGIDSV</sequence>
<reference evidence="2" key="1">
    <citation type="submission" date="2022-11" db="UniProtKB">
        <authorList>
            <consortium name="WormBaseParasite"/>
        </authorList>
    </citation>
    <scope>IDENTIFICATION</scope>
</reference>
<evidence type="ECO:0000313" key="2">
    <source>
        <dbReference type="WBParaSite" id="JU765_v2.g15996.t3"/>
    </source>
</evidence>
<organism evidence="1 2">
    <name type="scientific">Panagrolaimus sp. JU765</name>
    <dbReference type="NCBI Taxonomy" id="591449"/>
    <lineage>
        <taxon>Eukaryota</taxon>
        <taxon>Metazoa</taxon>
        <taxon>Ecdysozoa</taxon>
        <taxon>Nematoda</taxon>
        <taxon>Chromadorea</taxon>
        <taxon>Rhabditida</taxon>
        <taxon>Tylenchina</taxon>
        <taxon>Panagrolaimomorpha</taxon>
        <taxon>Panagrolaimoidea</taxon>
        <taxon>Panagrolaimidae</taxon>
        <taxon>Panagrolaimus</taxon>
    </lineage>
</organism>
<name>A0AC34QFZ9_9BILA</name>
<accession>A0AC34QFZ9</accession>
<dbReference type="WBParaSite" id="JU765_v2.g15996.t3">
    <property type="protein sequence ID" value="JU765_v2.g15996.t3"/>
    <property type="gene ID" value="JU765_v2.g15996"/>
</dbReference>
<proteinExistence type="predicted"/>
<dbReference type="Proteomes" id="UP000887576">
    <property type="component" value="Unplaced"/>
</dbReference>
<evidence type="ECO:0000313" key="1">
    <source>
        <dbReference type="Proteomes" id="UP000887576"/>
    </source>
</evidence>
<protein>
    <submittedName>
        <fullName evidence="2">BZIP domain-containing protein</fullName>
    </submittedName>
</protein>